<evidence type="ECO:0000313" key="1">
    <source>
        <dbReference type="EMBL" id="GBL45994.1"/>
    </source>
</evidence>
<proteinExistence type="predicted"/>
<gene>
    <name evidence="1" type="ORF">SFMTTN_1806</name>
</gene>
<evidence type="ECO:0000313" key="2">
    <source>
        <dbReference type="Proteomes" id="UP000286806"/>
    </source>
</evidence>
<keyword evidence="2" id="KW-1185">Reference proteome</keyword>
<name>A0A401JEE9_9PROT</name>
<protein>
    <submittedName>
        <fullName evidence="1">Uncharacterized protein</fullName>
    </submittedName>
</protein>
<reference evidence="1 2" key="1">
    <citation type="journal article" date="2019" name="Front. Microbiol.">
        <title>Genomes of Neutrophilic Sulfur-Oxidizing Chemolithoautotrophs Representing 9 Proteobacterial Species From 8 Genera.</title>
        <authorList>
            <person name="Watanabe T."/>
            <person name="Kojima H."/>
            <person name="Umezawa K."/>
            <person name="Hori C."/>
            <person name="Takasuka T.E."/>
            <person name="Kato Y."/>
            <person name="Fukui M."/>
        </authorList>
    </citation>
    <scope>NUCLEOTIDE SEQUENCE [LARGE SCALE GENOMIC DNA]</scope>
    <source>
        <strain evidence="1 2">TTN</strain>
    </source>
</reference>
<comment type="caution">
    <text evidence="1">The sequence shown here is derived from an EMBL/GenBank/DDBJ whole genome shotgun (WGS) entry which is preliminary data.</text>
</comment>
<sequence>MLRDEVEMLMRERDTLLRVTGAAAAFVAEIDSSSLAAETLQAAEVLAESLNHLSEDTLRESLEAVKAHIDAMA</sequence>
<organism evidence="1 2">
    <name type="scientific">Sulfuriferula multivorans</name>
    <dbReference type="NCBI Taxonomy" id="1559896"/>
    <lineage>
        <taxon>Bacteria</taxon>
        <taxon>Pseudomonadati</taxon>
        <taxon>Pseudomonadota</taxon>
        <taxon>Betaproteobacteria</taxon>
        <taxon>Nitrosomonadales</taxon>
        <taxon>Sulfuricellaceae</taxon>
        <taxon>Sulfuriferula</taxon>
    </lineage>
</organism>
<dbReference type="EMBL" id="BGOW01000015">
    <property type="protein sequence ID" value="GBL45994.1"/>
    <property type="molecule type" value="Genomic_DNA"/>
</dbReference>
<dbReference type="Proteomes" id="UP000286806">
    <property type="component" value="Unassembled WGS sequence"/>
</dbReference>
<dbReference type="AlphaFoldDB" id="A0A401JEE9"/>
<accession>A0A401JEE9</accession>